<keyword evidence="3" id="KW-1185">Reference proteome</keyword>
<evidence type="ECO:0000313" key="3">
    <source>
        <dbReference type="Proteomes" id="UP001054857"/>
    </source>
</evidence>
<protein>
    <submittedName>
        <fullName evidence="2">Uncharacterized protein</fullName>
    </submittedName>
</protein>
<feature type="non-terminal residue" evidence="2">
    <location>
        <position position="400"/>
    </location>
</feature>
<evidence type="ECO:0000313" key="2">
    <source>
        <dbReference type="EMBL" id="GFR44184.1"/>
    </source>
</evidence>
<name>A0AAD3DN67_9CHLO</name>
<feature type="compositionally biased region" description="Low complexity" evidence="1">
    <location>
        <begin position="182"/>
        <end position="214"/>
    </location>
</feature>
<proteinExistence type="predicted"/>
<feature type="compositionally biased region" description="Low complexity" evidence="1">
    <location>
        <begin position="375"/>
        <end position="385"/>
    </location>
</feature>
<feature type="region of interest" description="Disordered" evidence="1">
    <location>
        <begin position="154"/>
        <end position="214"/>
    </location>
</feature>
<accession>A0AAD3DN67</accession>
<feature type="non-terminal residue" evidence="2">
    <location>
        <position position="1"/>
    </location>
</feature>
<evidence type="ECO:0000256" key="1">
    <source>
        <dbReference type="SAM" id="MobiDB-lite"/>
    </source>
</evidence>
<organism evidence="2 3">
    <name type="scientific">Astrephomene gubernaculifera</name>
    <dbReference type="NCBI Taxonomy" id="47775"/>
    <lineage>
        <taxon>Eukaryota</taxon>
        <taxon>Viridiplantae</taxon>
        <taxon>Chlorophyta</taxon>
        <taxon>core chlorophytes</taxon>
        <taxon>Chlorophyceae</taxon>
        <taxon>CS clade</taxon>
        <taxon>Chlamydomonadales</taxon>
        <taxon>Astrephomenaceae</taxon>
        <taxon>Astrephomene</taxon>
    </lineage>
</organism>
<reference evidence="2 3" key="1">
    <citation type="journal article" date="2021" name="Sci. Rep.">
        <title>Genome sequencing of the multicellular alga Astrephomene provides insights into convergent evolution of germ-soma differentiation.</title>
        <authorList>
            <person name="Yamashita S."/>
            <person name="Yamamoto K."/>
            <person name="Matsuzaki R."/>
            <person name="Suzuki S."/>
            <person name="Yamaguchi H."/>
            <person name="Hirooka S."/>
            <person name="Minakuchi Y."/>
            <person name="Miyagishima S."/>
            <person name="Kawachi M."/>
            <person name="Toyoda A."/>
            <person name="Nozaki H."/>
        </authorList>
    </citation>
    <scope>NUCLEOTIDE SEQUENCE [LARGE SCALE GENOMIC DNA]</scope>
    <source>
        <strain evidence="2 3">NIES-4017</strain>
    </source>
</reference>
<feature type="region of interest" description="Disordered" evidence="1">
    <location>
        <begin position="88"/>
        <end position="128"/>
    </location>
</feature>
<dbReference type="AlphaFoldDB" id="A0AAD3DN67"/>
<gene>
    <name evidence="2" type="ORF">Agub_g5359</name>
</gene>
<sequence>NAADGLSSTNFAHAAAKLESVVSLTSARSALNLSRLYELTEPAAAPLTAVLSQPLPAAAEASESENQSRILQYLDDLRDAIAALASGLDPGSISSSNSGGRGSSTKRPSTTSSSSSSHPPASKGPSHSFPLLRRVCVARLARLWLGHLARCPPPLQPPQHQQTQHQLGGGADDDVSSRDSGSRSSSSSRSSGSSSHRSKSGSSLNSRRSSSSWGSKVREKMAGVLLQLFHLHRGGMAARGVLELMHVSKAAGTSMCRLAEASGCRALDFGSGRTCLLRQFGDQPRWLNGSHHWGELAGVAQSKSGGQPSAFLLYGLPRAATDLRTCTARMKLLRKHKLDFFANEYTVYNDLVLSNVTRHSLGGGPAPALQPLPPQQQQGQQQGKGVVRGGQNQGQQQPLP</sequence>
<feature type="region of interest" description="Disordered" evidence="1">
    <location>
        <begin position="362"/>
        <end position="400"/>
    </location>
</feature>
<dbReference type="Proteomes" id="UP001054857">
    <property type="component" value="Unassembled WGS sequence"/>
</dbReference>
<dbReference type="EMBL" id="BMAR01000007">
    <property type="protein sequence ID" value="GFR44184.1"/>
    <property type="molecule type" value="Genomic_DNA"/>
</dbReference>
<comment type="caution">
    <text evidence="2">The sequence shown here is derived from an EMBL/GenBank/DDBJ whole genome shotgun (WGS) entry which is preliminary data.</text>
</comment>